<keyword evidence="6" id="KW-0805">Transcription regulation</keyword>
<keyword evidence="10 11" id="KW-0539">Nucleus</keyword>
<dbReference type="Gene3D" id="3.30.40.10">
    <property type="entry name" value="Zinc/RING finger domain, C3HC4 (zinc finger)"/>
    <property type="match status" value="1"/>
</dbReference>
<dbReference type="InterPro" id="IPR001356">
    <property type="entry name" value="HD"/>
</dbReference>
<feature type="compositionally biased region" description="Acidic residues" evidence="14">
    <location>
        <begin position="554"/>
        <end position="567"/>
    </location>
</feature>
<feature type="compositionally biased region" description="Polar residues" evidence="14">
    <location>
        <begin position="796"/>
        <end position="805"/>
    </location>
</feature>
<dbReference type="InterPro" id="IPR013083">
    <property type="entry name" value="Znf_RING/FYVE/PHD"/>
</dbReference>
<evidence type="ECO:0000256" key="7">
    <source>
        <dbReference type="ARBA" id="ARBA00023125"/>
    </source>
</evidence>
<feature type="compositionally biased region" description="Acidic residues" evidence="14">
    <location>
        <begin position="719"/>
        <end position="728"/>
    </location>
</feature>
<accession>A0A067L7L0</accession>
<evidence type="ECO:0000256" key="12">
    <source>
        <dbReference type="PROSITE-ProRule" id="PRU00146"/>
    </source>
</evidence>
<evidence type="ECO:0000256" key="4">
    <source>
        <dbReference type="ARBA" id="ARBA00022771"/>
    </source>
</evidence>
<proteinExistence type="inferred from homology"/>
<evidence type="ECO:0000256" key="1">
    <source>
        <dbReference type="ARBA" id="ARBA00004123"/>
    </source>
</evidence>
<dbReference type="CDD" id="cd00086">
    <property type="entry name" value="homeodomain"/>
    <property type="match status" value="1"/>
</dbReference>
<keyword evidence="3" id="KW-0479">Metal-binding</keyword>
<evidence type="ECO:0000256" key="6">
    <source>
        <dbReference type="ARBA" id="ARBA00023015"/>
    </source>
</evidence>
<keyword evidence="18" id="KW-1185">Reference proteome</keyword>
<dbReference type="AlphaFoldDB" id="A0A067L7L0"/>
<dbReference type="FunFam" id="3.30.40.10:FF:000650">
    <property type="entry name" value="Homeobox protein HAT3.1"/>
    <property type="match status" value="1"/>
</dbReference>
<evidence type="ECO:0000256" key="9">
    <source>
        <dbReference type="ARBA" id="ARBA00023163"/>
    </source>
</evidence>
<feature type="compositionally biased region" description="Basic and acidic residues" evidence="14">
    <location>
        <begin position="33"/>
        <end position="44"/>
    </location>
</feature>
<dbReference type="Pfam" id="PF00046">
    <property type="entry name" value="Homeodomain"/>
    <property type="match status" value="1"/>
</dbReference>
<feature type="compositionally biased region" description="Acidic residues" evidence="14">
    <location>
        <begin position="746"/>
        <end position="755"/>
    </location>
</feature>
<evidence type="ECO:0000256" key="2">
    <source>
        <dbReference type="ARBA" id="ARBA00007427"/>
    </source>
</evidence>
<dbReference type="PROSITE" id="PS50016">
    <property type="entry name" value="ZF_PHD_2"/>
    <property type="match status" value="1"/>
</dbReference>
<evidence type="ECO:0000256" key="3">
    <source>
        <dbReference type="ARBA" id="ARBA00022723"/>
    </source>
</evidence>
<keyword evidence="5" id="KW-0862">Zinc</keyword>
<comment type="similarity">
    <text evidence="2">Belongs to the PHD-associated homeobox family.</text>
</comment>
<feature type="compositionally biased region" description="Basic and acidic residues" evidence="14">
    <location>
        <begin position="315"/>
        <end position="331"/>
    </location>
</feature>
<evidence type="ECO:0000313" key="18">
    <source>
        <dbReference type="Proteomes" id="UP000027138"/>
    </source>
</evidence>
<evidence type="ECO:0000259" key="16">
    <source>
        <dbReference type="PROSITE" id="PS50071"/>
    </source>
</evidence>
<gene>
    <name evidence="17" type="ORF">JCGZ_16279</name>
</gene>
<evidence type="ECO:0000256" key="13">
    <source>
        <dbReference type="RuleBase" id="RU000682"/>
    </source>
</evidence>
<evidence type="ECO:0000313" key="17">
    <source>
        <dbReference type="EMBL" id="KDP44446.1"/>
    </source>
</evidence>
<feature type="region of interest" description="Disordered" evidence="14">
    <location>
        <begin position="540"/>
        <end position="830"/>
    </location>
</feature>
<feature type="compositionally biased region" description="Polar residues" evidence="14">
    <location>
        <begin position="1"/>
        <end position="24"/>
    </location>
</feature>
<feature type="region of interest" description="Disordered" evidence="14">
    <location>
        <begin position="1"/>
        <end position="51"/>
    </location>
</feature>
<dbReference type="GO" id="GO:0005634">
    <property type="term" value="C:nucleus"/>
    <property type="evidence" value="ECO:0007669"/>
    <property type="project" value="UniProtKB-SubCell"/>
</dbReference>
<dbReference type="EMBL" id="KK914251">
    <property type="protein sequence ID" value="KDP44446.1"/>
    <property type="molecule type" value="Genomic_DNA"/>
</dbReference>
<dbReference type="SMART" id="SM00249">
    <property type="entry name" value="PHD"/>
    <property type="match status" value="1"/>
</dbReference>
<evidence type="ECO:0000259" key="15">
    <source>
        <dbReference type="PROSITE" id="PS50016"/>
    </source>
</evidence>
<feature type="domain" description="Homeobox" evidence="16">
    <location>
        <begin position="837"/>
        <end position="880"/>
    </location>
</feature>
<dbReference type="GO" id="GO:0008270">
    <property type="term" value="F:zinc ion binding"/>
    <property type="evidence" value="ECO:0007669"/>
    <property type="project" value="UniProtKB-KW"/>
</dbReference>
<feature type="compositionally biased region" description="Polar residues" evidence="14">
    <location>
        <begin position="874"/>
        <end position="889"/>
    </location>
</feature>
<feature type="DNA-binding region" description="Homeobox" evidence="11">
    <location>
        <begin position="839"/>
        <end position="881"/>
    </location>
</feature>
<dbReference type="SUPFAM" id="SSF57903">
    <property type="entry name" value="FYVE/PHD zinc finger"/>
    <property type="match status" value="1"/>
</dbReference>
<dbReference type="InterPro" id="IPR009057">
    <property type="entry name" value="Homeodomain-like_sf"/>
</dbReference>
<dbReference type="GO" id="GO:0003677">
    <property type="term" value="F:DNA binding"/>
    <property type="evidence" value="ECO:0007669"/>
    <property type="project" value="UniProtKB-UniRule"/>
</dbReference>
<organism evidence="17 18">
    <name type="scientific">Jatropha curcas</name>
    <name type="common">Barbados nut</name>
    <dbReference type="NCBI Taxonomy" id="180498"/>
    <lineage>
        <taxon>Eukaryota</taxon>
        <taxon>Viridiplantae</taxon>
        <taxon>Streptophyta</taxon>
        <taxon>Embryophyta</taxon>
        <taxon>Tracheophyta</taxon>
        <taxon>Spermatophyta</taxon>
        <taxon>Magnoliopsida</taxon>
        <taxon>eudicotyledons</taxon>
        <taxon>Gunneridae</taxon>
        <taxon>Pentapetalae</taxon>
        <taxon>rosids</taxon>
        <taxon>fabids</taxon>
        <taxon>Malpighiales</taxon>
        <taxon>Euphorbiaceae</taxon>
        <taxon>Crotonoideae</taxon>
        <taxon>Jatropheae</taxon>
        <taxon>Jatropha</taxon>
    </lineage>
</organism>
<dbReference type="PANTHER" id="PTHR12628">
    <property type="entry name" value="POLYCOMB-LIKE TRANSCRIPTION FACTOR"/>
    <property type="match status" value="1"/>
</dbReference>
<reference evidence="17 18" key="1">
    <citation type="journal article" date="2014" name="PLoS ONE">
        <title>Global Analysis of Gene Expression Profiles in Physic Nut (Jatropha curcas L.) Seedlings Exposed to Salt Stress.</title>
        <authorList>
            <person name="Zhang L."/>
            <person name="Zhang C."/>
            <person name="Wu P."/>
            <person name="Chen Y."/>
            <person name="Li M."/>
            <person name="Jiang H."/>
            <person name="Wu G."/>
        </authorList>
    </citation>
    <scope>NUCLEOTIDE SEQUENCE [LARGE SCALE GENOMIC DNA]</scope>
    <source>
        <strain evidence="18">cv. GZQX0401</strain>
        <tissue evidence="17">Young leaves</tissue>
    </source>
</reference>
<dbReference type="InterPro" id="IPR019787">
    <property type="entry name" value="Znf_PHD-finger"/>
</dbReference>
<dbReference type="CDD" id="cd15504">
    <property type="entry name" value="PHD_PRHA_like"/>
    <property type="match status" value="1"/>
</dbReference>
<evidence type="ECO:0000256" key="11">
    <source>
        <dbReference type="PROSITE-ProRule" id="PRU00108"/>
    </source>
</evidence>
<dbReference type="Proteomes" id="UP000027138">
    <property type="component" value="Unassembled WGS sequence"/>
</dbReference>
<evidence type="ECO:0000256" key="10">
    <source>
        <dbReference type="ARBA" id="ARBA00023242"/>
    </source>
</evidence>
<evidence type="ECO:0000256" key="14">
    <source>
        <dbReference type="SAM" id="MobiDB-lite"/>
    </source>
</evidence>
<feature type="compositionally biased region" description="Basic and acidic residues" evidence="14">
    <location>
        <begin position="644"/>
        <end position="655"/>
    </location>
</feature>
<dbReference type="OrthoDB" id="1903104at2759"/>
<dbReference type="PROSITE" id="PS50071">
    <property type="entry name" value="HOMEOBOX_2"/>
    <property type="match status" value="1"/>
</dbReference>
<feature type="compositionally biased region" description="Polar residues" evidence="14">
    <location>
        <begin position="915"/>
        <end position="925"/>
    </location>
</feature>
<dbReference type="InterPro" id="IPR001965">
    <property type="entry name" value="Znf_PHD"/>
</dbReference>
<evidence type="ECO:0000256" key="8">
    <source>
        <dbReference type="ARBA" id="ARBA00023155"/>
    </source>
</evidence>
<dbReference type="Pfam" id="PF00628">
    <property type="entry name" value="PHD"/>
    <property type="match status" value="1"/>
</dbReference>
<dbReference type="InterPro" id="IPR019786">
    <property type="entry name" value="Zinc_finger_PHD-type_CS"/>
</dbReference>
<sequence length="1009" mass="111315">MGVSPSQVNRHTKSYSCSKQSVPEETSDYGISEQKHNIRSETVQREPVPISTIVSPVGASEALKLSSEDDIKITHTENSDPQSKGACKSSLTDKSSGLKLTAVDQKLEFGSEDTHGELGVVGEHSGPAKGKSSLGSGVVKEDNALLTFSANEALQLLPAHIAKNSLTMGLELPCEDAINRCHQLSTSEQKVEFASDDATCDPLEESKVPASDLLRDELVEINNELSCCTATRHLGTQLTTKSSPLEHLGMPSDSEINTCATEKLEPPHDNMDNHLNLQQSDTPSKDVSINSSRVGVRVKRTAKSTRKKYVLRSLRRSDRVRQSRSQEKPKGPDPNADMANASSNIEKTRKKRKKRQRKSVEGDEYSRIRKHLRYLLNRISYEQSLITAYSAEGWKGLSLEKLKPEKELQRATSEILRRKLKIRDLFQRVDSLCAEGRLPESLFDSDGQISSEDIFCAKCGSKDMTADNDIILCDGACDRGFHQFCLLPPLLKEDIPPDDEGWLCPGCDCKVDCIELLNDSQGTNISISDRWEKVFPEAAAAGQNPDPNFGLPSDDSDDNDYDPDGPEIDEKSQGDESSNDESDYTSASDELEASPGDEQQLGLSSDDSEDDDYDPDALDRDENVEESSSSDFTSDSEDLTATLDDNHLSGEDENHMSIGLHGDSKHRGNGKQSTHSELSLLDLNSRKDGSGPISGKRDVERLDYKKLYDETYGNASSDSSDDEDFTDDVEPRKRRKETYGSTSSDSSDDEDFIDDVEPRKRRRSTEVGQASVNANAFVSKTAKQDTTPKRHRQKSKFANTSTSSTKGHEGASPSSSSGKPVKSSGYRRLGETVTQGLYKSFKENQYPDRAKKESLAKELGITFQQVSKWFENTRWSFNHPPSTDASTVRKTTKEDSQLPKTNTELCTPEPEKICRNTTSNGAQSEESPKVDDATGGSYIGDTRDTKMGSQESCKQKSKTPDSRKRKHISDPRTLDPYSTIGEMEKIPVNLPKSQEKPAGGRTTRSKSVA</sequence>
<keyword evidence="9" id="KW-0804">Transcription</keyword>
<feature type="region of interest" description="Disordered" evidence="14">
    <location>
        <begin position="263"/>
        <end position="363"/>
    </location>
</feature>
<dbReference type="GO" id="GO:0045814">
    <property type="term" value="P:negative regulation of gene expression, epigenetic"/>
    <property type="evidence" value="ECO:0007669"/>
    <property type="project" value="TreeGrafter"/>
</dbReference>
<feature type="compositionally biased region" description="Basic and acidic residues" evidence="14">
    <location>
        <begin position="684"/>
        <end position="709"/>
    </location>
</feature>
<dbReference type="GO" id="GO:0003682">
    <property type="term" value="F:chromatin binding"/>
    <property type="evidence" value="ECO:0007669"/>
    <property type="project" value="TreeGrafter"/>
</dbReference>
<dbReference type="SUPFAM" id="SSF46689">
    <property type="entry name" value="Homeodomain-like"/>
    <property type="match status" value="1"/>
</dbReference>
<feature type="region of interest" description="Disordered" evidence="14">
    <location>
        <begin position="874"/>
        <end position="1009"/>
    </location>
</feature>
<keyword evidence="4 12" id="KW-0863">Zinc-finger</keyword>
<comment type="subcellular location">
    <subcellularLocation>
        <location evidence="1 11 13">Nucleus</location>
    </subcellularLocation>
</comment>
<keyword evidence="8 11" id="KW-0371">Homeobox</keyword>
<feature type="compositionally biased region" description="Basic and acidic residues" evidence="14">
    <location>
        <begin position="958"/>
        <end position="973"/>
    </location>
</feature>
<feature type="compositionally biased region" description="Acidic residues" evidence="14">
    <location>
        <begin position="606"/>
        <end position="616"/>
    </location>
</feature>
<evidence type="ECO:0000256" key="5">
    <source>
        <dbReference type="ARBA" id="ARBA00022833"/>
    </source>
</evidence>
<dbReference type="STRING" id="180498.A0A067L7L0"/>
<dbReference type="PROSITE" id="PS01359">
    <property type="entry name" value="ZF_PHD_1"/>
    <property type="match status" value="1"/>
</dbReference>
<feature type="compositionally biased region" description="Basic residues" evidence="14">
    <location>
        <begin position="296"/>
        <end position="314"/>
    </location>
</feature>
<feature type="compositionally biased region" description="Polar residues" evidence="14">
    <location>
        <begin position="766"/>
        <end position="778"/>
    </location>
</feature>
<feature type="domain" description="PHD-type" evidence="15">
    <location>
        <begin position="453"/>
        <end position="510"/>
    </location>
</feature>
<dbReference type="Gene3D" id="1.10.10.60">
    <property type="entry name" value="Homeodomain-like"/>
    <property type="match status" value="1"/>
</dbReference>
<feature type="compositionally biased region" description="Basic and acidic residues" evidence="14">
    <location>
        <begin position="263"/>
        <end position="272"/>
    </location>
</feature>
<dbReference type="InterPro" id="IPR045876">
    <property type="entry name" value="PRHA-like_PHD-finger"/>
</dbReference>
<dbReference type="SMART" id="SM00389">
    <property type="entry name" value="HOX"/>
    <property type="match status" value="1"/>
</dbReference>
<feature type="compositionally biased region" description="Basic residues" evidence="14">
    <location>
        <begin position="348"/>
        <end position="357"/>
    </location>
</feature>
<protein>
    <submittedName>
        <fullName evidence="17">Uncharacterized protein</fullName>
    </submittedName>
</protein>
<feature type="compositionally biased region" description="Polar residues" evidence="14">
    <location>
        <begin position="273"/>
        <end position="293"/>
    </location>
</feature>
<keyword evidence="7 11" id="KW-0238">DNA-binding</keyword>
<dbReference type="InterPro" id="IPR011011">
    <property type="entry name" value="Znf_FYVE_PHD"/>
</dbReference>
<dbReference type="PANTHER" id="PTHR12628:SF13">
    <property type="entry name" value="HOMEOBOX PROTEIN HAT3.1"/>
    <property type="match status" value="1"/>
</dbReference>
<name>A0A067L7L0_JATCU</name>
<feature type="compositionally biased region" description="Low complexity" evidence="14">
    <location>
        <begin position="812"/>
        <end position="824"/>
    </location>
</feature>